<dbReference type="Proteomes" id="UP000095282">
    <property type="component" value="Unplaced"/>
</dbReference>
<evidence type="ECO:0000256" key="1">
    <source>
        <dbReference type="SAM" id="MobiDB-lite"/>
    </source>
</evidence>
<reference evidence="3" key="1">
    <citation type="submission" date="2016-11" db="UniProtKB">
        <authorList>
            <consortium name="WormBaseParasite"/>
        </authorList>
    </citation>
    <scope>IDENTIFICATION</scope>
</reference>
<protein>
    <submittedName>
        <fullName evidence="3">PH domain-containing protein</fullName>
    </submittedName>
</protein>
<dbReference type="WBParaSite" id="Csp11.Scaffold629.g8326.t1">
    <property type="protein sequence ID" value="Csp11.Scaffold629.g8326.t1"/>
    <property type="gene ID" value="Csp11.Scaffold629.g8326"/>
</dbReference>
<accession>A0A1I7UDU5</accession>
<proteinExistence type="predicted"/>
<dbReference type="AlphaFoldDB" id="A0A1I7UDU5"/>
<sequence length="67" mass="7880">MDVIRSFSVEQLRSQSVPQRQPAQPLRGKSSKNWSRKTSYRSWINKYNEGYNPKFYLSSLILLTLTV</sequence>
<organism evidence="2 3">
    <name type="scientific">Caenorhabditis tropicalis</name>
    <dbReference type="NCBI Taxonomy" id="1561998"/>
    <lineage>
        <taxon>Eukaryota</taxon>
        <taxon>Metazoa</taxon>
        <taxon>Ecdysozoa</taxon>
        <taxon>Nematoda</taxon>
        <taxon>Chromadorea</taxon>
        <taxon>Rhabditida</taxon>
        <taxon>Rhabditina</taxon>
        <taxon>Rhabditomorpha</taxon>
        <taxon>Rhabditoidea</taxon>
        <taxon>Rhabditidae</taxon>
        <taxon>Peloderinae</taxon>
        <taxon>Caenorhabditis</taxon>
    </lineage>
</organism>
<name>A0A1I7UDU5_9PELO</name>
<feature type="compositionally biased region" description="Polar residues" evidence="1">
    <location>
        <begin position="8"/>
        <end position="22"/>
    </location>
</feature>
<evidence type="ECO:0000313" key="2">
    <source>
        <dbReference type="Proteomes" id="UP000095282"/>
    </source>
</evidence>
<keyword evidence="2" id="KW-1185">Reference proteome</keyword>
<feature type="region of interest" description="Disordered" evidence="1">
    <location>
        <begin position="1"/>
        <end position="33"/>
    </location>
</feature>
<evidence type="ECO:0000313" key="3">
    <source>
        <dbReference type="WBParaSite" id="Csp11.Scaffold629.g8326.t1"/>
    </source>
</evidence>